<proteinExistence type="predicted"/>
<keyword evidence="1" id="KW-0732">Signal</keyword>
<gene>
    <name evidence="2" type="ORF">EFB08_12345</name>
</gene>
<reference evidence="2 3" key="1">
    <citation type="submission" date="2018-11" db="EMBL/GenBank/DDBJ databases">
        <title>Rufibacter latericius sp. nov., isolated from water in Baiyang Lake.</title>
        <authorList>
            <person name="Yang Y."/>
        </authorList>
    </citation>
    <scope>NUCLEOTIDE SEQUENCE [LARGE SCALE GENOMIC DNA]</scope>
    <source>
        <strain evidence="2 3">R-22-1c-1</strain>
    </source>
</reference>
<dbReference type="OrthoDB" id="1433859at2"/>
<comment type="caution">
    <text evidence="2">The sequence shown here is derived from an EMBL/GenBank/DDBJ whole genome shotgun (WGS) entry which is preliminary data.</text>
</comment>
<name>A0A3M9MJF8_9BACT</name>
<evidence type="ECO:0000256" key="1">
    <source>
        <dbReference type="SAM" id="SignalP"/>
    </source>
</evidence>
<dbReference type="EMBL" id="RJJD01000008">
    <property type="protein sequence ID" value="RNI25644.1"/>
    <property type="molecule type" value="Genomic_DNA"/>
</dbReference>
<organism evidence="2 3">
    <name type="scientific">Rufibacter latericius</name>
    <dbReference type="NCBI Taxonomy" id="2487040"/>
    <lineage>
        <taxon>Bacteria</taxon>
        <taxon>Pseudomonadati</taxon>
        <taxon>Bacteroidota</taxon>
        <taxon>Cytophagia</taxon>
        <taxon>Cytophagales</taxon>
        <taxon>Hymenobacteraceae</taxon>
        <taxon>Rufibacter</taxon>
    </lineage>
</organism>
<dbReference type="RefSeq" id="WP_123127275.1">
    <property type="nucleotide sequence ID" value="NZ_RJJD01000008.1"/>
</dbReference>
<evidence type="ECO:0000313" key="2">
    <source>
        <dbReference type="EMBL" id="RNI25644.1"/>
    </source>
</evidence>
<evidence type="ECO:0008006" key="4">
    <source>
        <dbReference type="Google" id="ProtNLM"/>
    </source>
</evidence>
<feature type="chain" id="PRO_5017975692" description="TraB/GumN family protein" evidence="1">
    <location>
        <begin position="23"/>
        <end position="296"/>
    </location>
</feature>
<dbReference type="Proteomes" id="UP000272117">
    <property type="component" value="Unassembled WGS sequence"/>
</dbReference>
<feature type="signal peptide" evidence="1">
    <location>
        <begin position="1"/>
        <end position="22"/>
    </location>
</feature>
<dbReference type="AlphaFoldDB" id="A0A3M9MJF8"/>
<protein>
    <recommendedName>
        <fullName evidence="4">TraB/GumN family protein</fullName>
    </recommendedName>
</protein>
<sequence>MKLFLRLLPILFLLFLSSRSMAQPAASECDSRLLSYKDWKETCSTQWTLSLGTPESGNLQYIGASHSTDPVHEQFAQIEMTWDIQQPTLVFFEGPNRGTSPSEDETIREMGESGFVRFLAQADGIKTQSLEMSPQDEVDQLLKTGRFSKEQVKLFFLLREASRLRDRKNLNEEQLKAAIGQLLPKANSMIKGFDQVIPDVASLQVAYQKYWTSPANWWEAPANWFTPTGDGQETGGKFTHEINRLNSENRDLHMYRLLSEAVLRGERVLAVVGRNHVPMQAEALKCALSKKNQAIK</sequence>
<accession>A0A3M9MJF8</accession>
<keyword evidence="3" id="KW-1185">Reference proteome</keyword>
<evidence type="ECO:0000313" key="3">
    <source>
        <dbReference type="Proteomes" id="UP000272117"/>
    </source>
</evidence>